<evidence type="ECO:0008006" key="3">
    <source>
        <dbReference type="Google" id="ProtNLM"/>
    </source>
</evidence>
<organism evidence="1 2">
    <name type="scientific">Streptomyces lydicamycinicus</name>
    <dbReference type="NCBI Taxonomy" id="1546107"/>
    <lineage>
        <taxon>Bacteria</taxon>
        <taxon>Bacillati</taxon>
        <taxon>Actinomycetota</taxon>
        <taxon>Actinomycetes</taxon>
        <taxon>Kitasatosporales</taxon>
        <taxon>Streptomycetaceae</taxon>
        <taxon>Streptomyces</taxon>
    </lineage>
</organism>
<gene>
    <name evidence="1" type="ORF">TPA0598_13_00990</name>
</gene>
<proteinExistence type="predicted"/>
<accession>A0A0N7YMY6</accession>
<dbReference type="SUPFAM" id="SSF54427">
    <property type="entry name" value="NTF2-like"/>
    <property type="match status" value="1"/>
</dbReference>
<name>A0A0N7YMY6_9ACTN</name>
<reference evidence="2" key="1">
    <citation type="submission" date="2014-09" db="EMBL/GenBank/DDBJ databases">
        <title>Whole genome shotgun sequence of Streptomyces sp. NBRC 110027.</title>
        <authorList>
            <person name="Komaki H."/>
            <person name="Ichikawa N."/>
            <person name="Katano-Makiyama Y."/>
            <person name="Hosoyama A."/>
            <person name="Hashimoto M."/>
            <person name="Uohara A."/>
            <person name="Kitahashi Y."/>
            <person name="Ohji S."/>
            <person name="Kimura A."/>
            <person name="Yamazoe A."/>
            <person name="Igarashi Y."/>
            <person name="Fujita N."/>
        </authorList>
    </citation>
    <scope>NUCLEOTIDE SEQUENCE [LARGE SCALE GENOMIC DNA]</scope>
    <source>
        <strain evidence="2">NBRC 110027</strain>
    </source>
</reference>
<keyword evidence="2" id="KW-1185">Reference proteome</keyword>
<evidence type="ECO:0000313" key="2">
    <source>
        <dbReference type="Proteomes" id="UP000048965"/>
    </source>
</evidence>
<reference evidence="1 2" key="2">
    <citation type="journal article" date="2015" name="Stand. Genomic Sci.">
        <title>Draft genome sequence of marine-derived Streptomyces sp. TP-A0598, a producer of anti-MRSA antibiotic lydicamycins.</title>
        <authorList>
            <person name="Komaki H."/>
            <person name="Ichikawa N."/>
            <person name="Hosoyama A."/>
            <person name="Fujita N."/>
            <person name="Igarashi Y."/>
        </authorList>
    </citation>
    <scope>NUCLEOTIDE SEQUENCE [LARGE SCALE GENOMIC DNA]</scope>
    <source>
        <strain evidence="1 2">NBRC 110027</strain>
    </source>
</reference>
<dbReference type="AlphaFoldDB" id="A0A0N7YMY6"/>
<dbReference type="Gene3D" id="3.10.450.50">
    <property type="match status" value="1"/>
</dbReference>
<dbReference type="EMBL" id="BBNO01000013">
    <property type="protein sequence ID" value="GAO12915.1"/>
    <property type="molecule type" value="Genomic_DNA"/>
</dbReference>
<sequence length="80" mass="8765">MDRNILVTLTSVATATATTYFTTSRVDGHTDGFMPPRAPTQVGHYEDAFLKVDGLWLLRSRSALLAFAGPTERLEPADKP</sequence>
<dbReference type="InterPro" id="IPR032710">
    <property type="entry name" value="NTF2-like_dom_sf"/>
</dbReference>
<evidence type="ECO:0000313" key="1">
    <source>
        <dbReference type="EMBL" id="GAO12915.1"/>
    </source>
</evidence>
<protein>
    <recommendedName>
        <fullName evidence="3">SnoaL-like domain-containing protein</fullName>
    </recommendedName>
</protein>
<dbReference type="Proteomes" id="UP000048965">
    <property type="component" value="Unassembled WGS sequence"/>
</dbReference>
<comment type="caution">
    <text evidence="1">The sequence shown here is derived from an EMBL/GenBank/DDBJ whole genome shotgun (WGS) entry which is preliminary data.</text>
</comment>